<proteinExistence type="predicted"/>
<dbReference type="CDD" id="cd03143">
    <property type="entry name" value="A4_beta-galactosidase_middle_domain"/>
    <property type="match status" value="1"/>
</dbReference>
<name>A0A0Q9XYJ5_9BACI</name>
<dbReference type="AlphaFoldDB" id="A0A0Q9XYJ5"/>
<protein>
    <submittedName>
        <fullName evidence="1">Uncharacterized protein</fullName>
    </submittedName>
</protein>
<dbReference type="PATRIC" id="fig|217031.4.peg.7577"/>
<sequence length="334" mass="38591">MPHNATYSLLIIPPITNLETDAWQKIKQFIEAGGTVIANGLLPYERIDEEEEIFAEIKMTFGLASEAKINFWEGEQQDLLTYYTKGERNAIFIPCTADHPLQDRIQTLFKIVDQYLQEEIQFKVKNDAKSFLLQQRRYDDRTEIVFLSNQEGDPHQAKLYMKRKDIVITKLNVETGEEEPLLATWIDDHIDDHWCLELDFAPYQSQLIKISENQIENNESFQKSESTVWKINAEDNWDVMPLQANMLRLAEFDLQLPAHGEANCTVQAKTFIDQCEDLANKHSLPVQFKQTFGTPMNVKMAYPINVSYRATFKIEDTTFTLFTSNGSSRNSGET</sequence>
<accession>A0A0Q9XYJ5</accession>
<evidence type="ECO:0000313" key="1">
    <source>
        <dbReference type="EMBL" id="KRG09826.1"/>
    </source>
</evidence>
<evidence type="ECO:0000313" key="2">
    <source>
        <dbReference type="Proteomes" id="UP000053881"/>
    </source>
</evidence>
<comment type="caution">
    <text evidence="1">The sequence shown here is derived from an EMBL/GenBank/DDBJ whole genome shotgun (WGS) entry which is preliminary data.</text>
</comment>
<reference evidence="1 2" key="1">
    <citation type="submission" date="2015-06" db="EMBL/GenBank/DDBJ databases">
        <title>Genome sequencing project of Bacillus galactosidilyticus PL133.</title>
        <authorList>
            <person name="Gaiero J."/>
            <person name="Nicol R."/>
            <person name="Habash M."/>
        </authorList>
    </citation>
    <scope>NUCLEOTIDE SEQUENCE [LARGE SCALE GENOMIC DNA]</scope>
    <source>
        <strain evidence="1 2">PL133</strain>
    </source>
</reference>
<gene>
    <name evidence="1" type="ORF">ACA29_22300</name>
</gene>
<dbReference type="Proteomes" id="UP000053881">
    <property type="component" value="Unassembled WGS sequence"/>
</dbReference>
<dbReference type="EMBL" id="LGPB01000137">
    <property type="protein sequence ID" value="KRG09826.1"/>
    <property type="molecule type" value="Genomic_DNA"/>
</dbReference>
<organism evidence="1 2">
    <name type="scientific">Lederbergia galactosidilytica</name>
    <dbReference type="NCBI Taxonomy" id="217031"/>
    <lineage>
        <taxon>Bacteria</taxon>
        <taxon>Bacillati</taxon>
        <taxon>Bacillota</taxon>
        <taxon>Bacilli</taxon>
        <taxon>Bacillales</taxon>
        <taxon>Bacillaceae</taxon>
        <taxon>Lederbergia</taxon>
    </lineage>
</organism>